<dbReference type="RefSeq" id="WP_004040286.1">
    <property type="nucleotide sequence ID" value="NZ_AQFR02000003.1"/>
</dbReference>
<dbReference type="InterPro" id="IPR036265">
    <property type="entry name" value="HIT-like_sf"/>
</dbReference>
<dbReference type="Pfam" id="PF20956">
    <property type="entry name" value="DUF4931_C"/>
    <property type="match status" value="1"/>
</dbReference>
<feature type="domain" description="DUF4931" evidence="1">
    <location>
        <begin position="10"/>
        <end position="134"/>
    </location>
</feature>
<sequence length="271" mass="31497">MTNNDPLVFELAVAKDKPQSYRKFHSHQKNICPFCDVAHLTDIYKRDGDLIWLHNKYPTLRDTTQTVLIESHDHYGDISTYTKEHNRKMIKFALACTEEIVNTKKYETVLWYKNFGPNSGGSLMHPHMQIVGLNHENGYKYIHSNNFEGVTVFENKDVEVNVAQHPVQGYTELNINSLTRDNIDLWADWIQSGTKYMLNIMYNGRCDSYNLFFYPRSDGGICAKLITRFNAPPYFVGYKLSQVNDEATLNMEATRFREFFENGSQVKKHAN</sequence>
<dbReference type="Gene3D" id="3.30.428.10">
    <property type="entry name" value="HIT-like"/>
    <property type="match status" value="1"/>
</dbReference>
<reference evidence="3 4" key="1">
    <citation type="submission" date="2019-04" db="EMBL/GenBank/DDBJ databases">
        <title>Microbes associate with the intestines of laboratory mice.</title>
        <authorList>
            <person name="Navarre W."/>
            <person name="Wong E."/>
            <person name="Huang K."/>
            <person name="Tropini C."/>
            <person name="Ng K."/>
            <person name="Yu B."/>
        </authorList>
    </citation>
    <scope>NUCLEOTIDE SEQUENCE [LARGE SCALE GENOMIC DNA]</scope>
    <source>
        <strain evidence="3 4">NM61_E11</strain>
    </source>
</reference>
<organism evidence="3 4">
    <name type="scientific">Lactobacillus intestinalis</name>
    <dbReference type="NCBI Taxonomy" id="151781"/>
    <lineage>
        <taxon>Bacteria</taxon>
        <taxon>Bacillati</taxon>
        <taxon>Bacillota</taxon>
        <taxon>Bacilli</taxon>
        <taxon>Lactobacillales</taxon>
        <taxon>Lactobacillaceae</taxon>
        <taxon>Lactobacillus</taxon>
    </lineage>
</organism>
<dbReference type="Pfam" id="PF16285">
    <property type="entry name" value="DUF4931_N"/>
    <property type="match status" value="1"/>
</dbReference>
<name>A0A4S2BH11_9LACO</name>
<dbReference type="Proteomes" id="UP000309117">
    <property type="component" value="Unassembled WGS sequence"/>
</dbReference>
<dbReference type="AlphaFoldDB" id="A0A4S2BH11"/>
<proteinExistence type="predicted"/>
<dbReference type="InterPro" id="IPR012361">
    <property type="entry name" value="GalT_short"/>
</dbReference>
<feature type="domain" description="DUF4931" evidence="2">
    <location>
        <begin position="142"/>
        <end position="246"/>
    </location>
</feature>
<evidence type="ECO:0000313" key="3">
    <source>
        <dbReference type="EMBL" id="TGY13513.1"/>
    </source>
</evidence>
<dbReference type="SUPFAM" id="SSF54197">
    <property type="entry name" value="HIT-like"/>
    <property type="match status" value="1"/>
</dbReference>
<evidence type="ECO:0000259" key="1">
    <source>
        <dbReference type="Pfam" id="PF16285"/>
    </source>
</evidence>
<dbReference type="InterPro" id="IPR046322">
    <property type="entry name" value="DUF4931"/>
</dbReference>
<evidence type="ECO:0000259" key="2">
    <source>
        <dbReference type="Pfam" id="PF20956"/>
    </source>
</evidence>
<accession>A0A4S2BH11</accession>
<dbReference type="InterPro" id="IPR049285">
    <property type="entry name" value="DUF4931_C"/>
</dbReference>
<protein>
    <submittedName>
        <fullName evidence="3">DUF4931 domain-containing protein</fullName>
    </submittedName>
</protein>
<evidence type="ECO:0000313" key="4">
    <source>
        <dbReference type="Proteomes" id="UP000309117"/>
    </source>
</evidence>
<comment type="caution">
    <text evidence="3">The sequence shown here is derived from an EMBL/GenBank/DDBJ whole genome shotgun (WGS) entry which is preliminary data.</text>
</comment>
<dbReference type="EMBL" id="SRYV01000012">
    <property type="protein sequence ID" value="TGY13513.1"/>
    <property type="molecule type" value="Genomic_DNA"/>
</dbReference>
<dbReference type="PIRSF" id="PIRSF031505">
    <property type="entry name" value="GalT_short"/>
    <property type="match status" value="1"/>
</dbReference>
<gene>
    <name evidence="3" type="ORF">E5351_07040</name>
</gene>